<dbReference type="InterPro" id="IPR004046">
    <property type="entry name" value="GST_C"/>
</dbReference>
<gene>
    <name evidence="4" type="ORF">SAMN04487859_10164</name>
</gene>
<evidence type="ECO:0000259" key="2">
    <source>
        <dbReference type="PROSITE" id="PS50404"/>
    </source>
</evidence>
<dbReference type="SUPFAM" id="SSF52833">
    <property type="entry name" value="Thioredoxin-like"/>
    <property type="match status" value="1"/>
</dbReference>
<dbReference type="PANTHER" id="PTHR44051">
    <property type="entry name" value="GLUTATHIONE S-TRANSFERASE-RELATED"/>
    <property type="match status" value="1"/>
</dbReference>
<dbReference type="CDD" id="cd03046">
    <property type="entry name" value="GST_N_GTT1_like"/>
    <property type="match status" value="1"/>
</dbReference>
<dbReference type="Pfam" id="PF00043">
    <property type="entry name" value="GST_C"/>
    <property type="match status" value="1"/>
</dbReference>
<dbReference type="Gene3D" id="3.40.30.10">
    <property type="entry name" value="Glutaredoxin"/>
    <property type="match status" value="1"/>
</dbReference>
<protein>
    <submittedName>
        <fullName evidence="4">Glutathione S-transferase</fullName>
    </submittedName>
</protein>
<dbReference type="SFLD" id="SFLDG00358">
    <property type="entry name" value="Main_(cytGST)"/>
    <property type="match status" value="1"/>
</dbReference>
<dbReference type="AlphaFoldDB" id="A0A1I4YBK1"/>
<keyword evidence="4" id="KW-0808">Transferase</keyword>
<dbReference type="InterPro" id="IPR036249">
    <property type="entry name" value="Thioredoxin-like_sf"/>
</dbReference>
<dbReference type="OrthoDB" id="5740960at2"/>
<dbReference type="Pfam" id="PF02798">
    <property type="entry name" value="GST_N"/>
    <property type="match status" value="1"/>
</dbReference>
<evidence type="ECO:0000259" key="3">
    <source>
        <dbReference type="PROSITE" id="PS50405"/>
    </source>
</evidence>
<evidence type="ECO:0000313" key="4">
    <source>
        <dbReference type="EMBL" id="SFN35103.1"/>
    </source>
</evidence>
<dbReference type="EMBL" id="FOVP01000001">
    <property type="protein sequence ID" value="SFN35103.1"/>
    <property type="molecule type" value="Genomic_DNA"/>
</dbReference>
<keyword evidence="5" id="KW-1185">Reference proteome</keyword>
<comment type="similarity">
    <text evidence="1">Belongs to the GST superfamily.</text>
</comment>
<dbReference type="InterPro" id="IPR010987">
    <property type="entry name" value="Glutathione-S-Trfase_C-like"/>
</dbReference>
<evidence type="ECO:0000256" key="1">
    <source>
        <dbReference type="RuleBase" id="RU003494"/>
    </source>
</evidence>
<dbReference type="PANTHER" id="PTHR44051:SF8">
    <property type="entry name" value="GLUTATHIONE S-TRANSFERASE GSTA"/>
    <property type="match status" value="1"/>
</dbReference>
<reference evidence="5" key="1">
    <citation type="submission" date="2016-10" db="EMBL/GenBank/DDBJ databases">
        <authorList>
            <person name="Varghese N."/>
            <person name="Submissions S."/>
        </authorList>
    </citation>
    <scope>NUCLEOTIDE SEQUENCE [LARGE SCALE GENOMIC DNA]</scope>
    <source>
        <strain evidence="5">DSM 28463</strain>
    </source>
</reference>
<dbReference type="InterPro" id="IPR004045">
    <property type="entry name" value="Glutathione_S-Trfase_N"/>
</dbReference>
<dbReference type="PROSITE" id="PS50405">
    <property type="entry name" value="GST_CTER"/>
    <property type="match status" value="1"/>
</dbReference>
<evidence type="ECO:0000313" key="5">
    <source>
        <dbReference type="Proteomes" id="UP000198599"/>
    </source>
</evidence>
<dbReference type="GO" id="GO:0016740">
    <property type="term" value="F:transferase activity"/>
    <property type="evidence" value="ECO:0007669"/>
    <property type="project" value="UniProtKB-KW"/>
</dbReference>
<feature type="domain" description="GST N-terminal" evidence="2">
    <location>
        <begin position="1"/>
        <end position="79"/>
    </location>
</feature>
<proteinExistence type="inferred from homology"/>
<dbReference type="InterPro" id="IPR036282">
    <property type="entry name" value="Glutathione-S-Trfase_C_sf"/>
</dbReference>
<dbReference type="Proteomes" id="UP000198599">
    <property type="component" value="Unassembled WGS sequence"/>
</dbReference>
<dbReference type="PROSITE" id="PS50404">
    <property type="entry name" value="GST_NTER"/>
    <property type="match status" value="1"/>
</dbReference>
<dbReference type="RefSeq" id="WP_092833152.1">
    <property type="nucleotide sequence ID" value="NZ_FOVP01000001.1"/>
</dbReference>
<dbReference type="InterPro" id="IPR040079">
    <property type="entry name" value="Glutathione_S-Trfase"/>
</dbReference>
<dbReference type="SUPFAM" id="SSF47616">
    <property type="entry name" value="GST C-terminal domain-like"/>
    <property type="match status" value="1"/>
</dbReference>
<dbReference type="Gene3D" id="1.20.1050.10">
    <property type="match status" value="1"/>
</dbReference>
<name>A0A1I4YBK1_9RHOB</name>
<dbReference type="STRING" id="1005928.SAMN04487859_10164"/>
<sequence length="222" mass="25307">MITLHHVPQSRSMRVLWLLHELEVEFRLVEQAFDKSLRAPEFLSLSPAGRVPALEIDGERMFESGAMMEYLCERFPEAGLGRAPGDMDRMGWLVWLHFAETVSQHVAALTQQHIVLYEDAMRSPIVMKLEAARIAKCYRAIEARLSTPVENRDYLLTGGFSACDIAVGQAVYMARHFVSLEGYPETEKWYDRLSERPGFQASLPGPRSARIYQQPFYAPWAG</sequence>
<organism evidence="4 5">
    <name type="scientific">Roseovarius lutimaris</name>
    <dbReference type="NCBI Taxonomy" id="1005928"/>
    <lineage>
        <taxon>Bacteria</taxon>
        <taxon>Pseudomonadati</taxon>
        <taxon>Pseudomonadota</taxon>
        <taxon>Alphaproteobacteria</taxon>
        <taxon>Rhodobacterales</taxon>
        <taxon>Roseobacteraceae</taxon>
        <taxon>Roseovarius</taxon>
    </lineage>
</organism>
<feature type="domain" description="GST C-terminal" evidence="3">
    <location>
        <begin position="85"/>
        <end position="216"/>
    </location>
</feature>
<dbReference type="SFLD" id="SFLDS00019">
    <property type="entry name" value="Glutathione_Transferase_(cytos"/>
    <property type="match status" value="1"/>
</dbReference>
<accession>A0A1I4YBK1</accession>
<dbReference type="SFLD" id="SFLDG01150">
    <property type="entry name" value="Main.1:_Beta-like"/>
    <property type="match status" value="1"/>
</dbReference>